<evidence type="ECO:0000256" key="4">
    <source>
        <dbReference type="ARBA" id="ARBA00022729"/>
    </source>
</evidence>
<dbReference type="InterPro" id="IPR011118">
    <property type="entry name" value="Tannase/feruloyl_esterase"/>
</dbReference>
<name>A0A494W237_9SPHN</name>
<proteinExistence type="inferred from homology"/>
<feature type="chain" id="PRO_5019869054" evidence="9">
    <location>
        <begin position="19"/>
        <end position="529"/>
    </location>
</feature>
<keyword evidence="6" id="KW-0106">Calcium</keyword>
<dbReference type="Proteomes" id="UP000279959">
    <property type="component" value="Chromosome"/>
</dbReference>
<keyword evidence="7" id="KW-1015">Disulfide bond</keyword>
<evidence type="ECO:0000313" key="11">
    <source>
        <dbReference type="Proteomes" id="UP000279959"/>
    </source>
</evidence>
<dbReference type="InterPro" id="IPR029058">
    <property type="entry name" value="AB_hydrolase_fold"/>
</dbReference>
<feature type="region of interest" description="Disordered" evidence="8">
    <location>
        <begin position="504"/>
        <end position="529"/>
    </location>
</feature>
<dbReference type="GO" id="GO:0052689">
    <property type="term" value="F:carboxylic ester hydrolase activity"/>
    <property type="evidence" value="ECO:0007669"/>
    <property type="project" value="UniProtKB-KW"/>
</dbReference>
<organism evidence="10 11">
    <name type="scientific">Sphingobium amiense</name>
    <dbReference type="NCBI Taxonomy" id="135719"/>
    <lineage>
        <taxon>Bacteria</taxon>
        <taxon>Pseudomonadati</taxon>
        <taxon>Pseudomonadota</taxon>
        <taxon>Alphaproteobacteria</taxon>
        <taxon>Sphingomonadales</taxon>
        <taxon>Sphingomonadaceae</taxon>
        <taxon>Sphingobium</taxon>
    </lineage>
</organism>
<comment type="similarity">
    <text evidence="1">Belongs to the tannase family.</text>
</comment>
<evidence type="ECO:0000256" key="1">
    <source>
        <dbReference type="ARBA" id="ARBA00006249"/>
    </source>
</evidence>
<feature type="signal peptide" evidence="9">
    <location>
        <begin position="1"/>
        <end position="18"/>
    </location>
</feature>
<feature type="compositionally biased region" description="Basic and acidic residues" evidence="8">
    <location>
        <begin position="507"/>
        <end position="529"/>
    </location>
</feature>
<keyword evidence="11" id="KW-1185">Reference proteome</keyword>
<keyword evidence="5 10" id="KW-0378">Hydrolase</keyword>
<dbReference type="SUPFAM" id="SSF53474">
    <property type="entry name" value="alpha/beta-Hydrolases"/>
    <property type="match status" value="1"/>
</dbReference>
<dbReference type="KEGG" id="sami:SAMIE_1007290"/>
<evidence type="ECO:0000313" key="10">
    <source>
        <dbReference type="EMBL" id="BBD97228.1"/>
    </source>
</evidence>
<dbReference type="GO" id="GO:0046872">
    <property type="term" value="F:metal ion binding"/>
    <property type="evidence" value="ECO:0007669"/>
    <property type="project" value="UniProtKB-KW"/>
</dbReference>
<keyword evidence="2" id="KW-0719">Serine esterase</keyword>
<sequence>MHTQFAIALMAIPLAASAKPDAQTSLHPVVETRGAEQCAALKQLDLSTLDDAPSQILDARRNSPAKGAGNLCVVEGYAAPQVGFRLFLPETGWNEKFIQMGSGGHAGFMNDEACAPAIARGYACLITDMGHKGAGLDSQWARGNPQALINWGYRATHVVTVSAKAIVAAYYGRGPTKAYFSGCSTGGRQALQEAQKFPWDYNGIIAGAPPIRLSDLYVMFAWSALANRDAEGRMILRRADLDLLNRASLAECDLDDGIRDGLVSRPQQCRFRPSKLACRAGQVSGCLSAAQVQAAEKIYSGPVDAAGRSISGGGALPGAERLWAKYYLDDAKGQLPYMFPLTRNGLGDLFSDPPRPANWTVQQFNFAEDYKRLDVMQSLYDSSNPDLTRFAEAGGKMIIYMGLGDVSMPETVIDYYRKVQRLAGGADKAGEFARLFLLPGVDHCSGGPGADQVDYIAYLENWVEKASPPDMMIASHVGEGANSGDGARPATFSRPVYPYPAYPRYKGKGDPAKIESFERALPEPEKGLD</sequence>
<gene>
    <name evidence="10" type="ORF">SAMIE_1007290</name>
</gene>
<evidence type="ECO:0000256" key="8">
    <source>
        <dbReference type="SAM" id="MobiDB-lite"/>
    </source>
</evidence>
<evidence type="ECO:0000256" key="6">
    <source>
        <dbReference type="ARBA" id="ARBA00022837"/>
    </source>
</evidence>
<evidence type="ECO:0000256" key="5">
    <source>
        <dbReference type="ARBA" id="ARBA00022801"/>
    </source>
</evidence>
<dbReference type="Pfam" id="PF07519">
    <property type="entry name" value="Tannase"/>
    <property type="match status" value="1"/>
</dbReference>
<protein>
    <submittedName>
        <fullName evidence="10">Tannase/feruloyl esterase family alpha/beta hydrolase</fullName>
    </submittedName>
</protein>
<keyword evidence="3" id="KW-0479">Metal-binding</keyword>
<accession>A0A494W237</accession>
<evidence type="ECO:0000256" key="2">
    <source>
        <dbReference type="ARBA" id="ARBA00022487"/>
    </source>
</evidence>
<dbReference type="PANTHER" id="PTHR33938:SF15">
    <property type="entry name" value="FERULOYL ESTERASE B-RELATED"/>
    <property type="match status" value="1"/>
</dbReference>
<evidence type="ECO:0000256" key="7">
    <source>
        <dbReference type="ARBA" id="ARBA00023157"/>
    </source>
</evidence>
<evidence type="ECO:0000256" key="9">
    <source>
        <dbReference type="SAM" id="SignalP"/>
    </source>
</evidence>
<dbReference type="AlphaFoldDB" id="A0A494W237"/>
<keyword evidence="4 9" id="KW-0732">Signal</keyword>
<dbReference type="EMBL" id="AP018664">
    <property type="protein sequence ID" value="BBD97228.1"/>
    <property type="molecule type" value="Genomic_DNA"/>
</dbReference>
<evidence type="ECO:0000256" key="3">
    <source>
        <dbReference type="ARBA" id="ARBA00022723"/>
    </source>
</evidence>
<dbReference type="Gene3D" id="3.40.50.1820">
    <property type="entry name" value="alpha/beta hydrolase"/>
    <property type="match status" value="1"/>
</dbReference>
<dbReference type="PANTHER" id="PTHR33938">
    <property type="entry name" value="FERULOYL ESTERASE B-RELATED"/>
    <property type="match status" value="1"/>
</dbReference>
<reference evidence="10 11" key="1">
    <citation type="submission" date="2018-05" db="EMBL/GenBank/DDBJ databases">
        <title>Complete Genome Sequence of the Nonylphenol-Degrading Bacterium Sphingobium amiense DSM 16289T.</title>
        <authorList>
            <person name="Ootsuka M."/>
            <person name="Nishizawa T."/>
            <person name="Ohta H."/>
        </authorList>
    </citation>
    <scope>NUCLEOTIDE SEQUENCE [LARGE SCALE GENOMIC DNA]</scope>
    <source>
        <strain evidence="10 11">DSM 16289</strain>
    </source>
</reference>